<evidence type="ECO:0000313" key="2">
    <source>
        <dbReference type="EMBL" id="MCC3270651.1"/>
    </source>
</evidence>
<evidence type="ECO:0000313" key="4">
    <source>
        <dbReference type="Proteomes" id="UP001139264"/>
    </source>
</evidence>
<reference evidence="2" key="1">
    <citation type="submission" date="2021-10" db="EMBL/GenBank/DDBJ databases">
        <title>Novel species in genus Arthrobacter.</title>
        <authorList>
            <person name="Liu Y."/>
        </authorList>
    </citation>
    <scope>NUCLEOTIDE SEQUENCE</scope>
    <source>
        <strain evidence="1">Zg-Y786</strain>
        <strain evidence="2">Zg-Y809</strain>
    </source>
</reference>
<name>A0A9X1M3M6_9MICC</name>
<organism evidence="2 4">
    <name type="scientific">Arthrobacter gengyunqii</name>
    <dbReference type="NCBI Taxonomy" id="2886940"/>
    <lineage>
        <taxon>Bacteria</taxon>
        <taxon>Bacillati</taxon>
        <taxon>Actinomycetota</taxon>
        <taxon>Actinomycetes</taxon>
        <taxon>Micrococcales</taxon>
        <taxon>Micrococcaceae</taxon>
        <taxon>Arthrobacter</taxon>
    </lineage>
</organism>
<dbReference type="EMBL" id="JAJFZQ010000013">
    <property type="protein sequence ID" value="MCC3267725.1"/>
    <property type="molecule type" value="Genomic_DNA"/>
</dbReference>
<dbReference type="EMBL" id="JAJFZP010000013">
    <property type="protein sequence ID" value="MCC3270651.1"/>
    <property type="molecule type" value="Genomic_DNA"/>
</dbReference>
<comment type="caution">
    <text evidence="2">The sequence shown here is derived from an EMBL/GenBank/DDBJ whole genome shotgun (WGS) entry which is preliminary data.</text>
</comment>
<gene>
    <name evidence="2" type="ORF">LJ751_15045</name>
    <name evidence="1" type="ORF">LJ752_16975</name>
</gene>
<evidence type="ECO:0000313" key="1">
    <source>
        <dbReference type="EMBL" id="MCC3267725.1"/>
    </source>
</evidence>
<dbReference type="AlphaFoldDB" id="A0A9X1M3M6"/>
<dbReference type="Proteomes" id="UP001139168">
    <property type="component" value="Unassembled WGS sequence"/>
</dbReference>
<proteinExistence type="predicted"/>
<dbReference type="RefSeq" id="WP_227892661.1">
    <property type="nucleotide sequence ID" value="NZ_CP095461.1"/>
</dbReference>
<evidence type="ECO:0000313" key="3">
    <source>
        <dbReference type="Proteomes" id="UP001139168"/>
    </source>
</evidence>
<keyword evidence="3" id="KW-1185">Reference proteome</keyword>
<sequence length="85" mass="9445">MSTSESTLIRPLDVTAKDEDELVHVFCTPCKRRAMHHAQRPVPYCGKTMPNRPLRDDNGHLPVCMVCVDLARSGPCPKCGTRALL</sequence>
<protein>
    <submittedName>
        <fullName evidence="2">Uncharacterized protein</fullName>
    </submittedName>
</protein>
<accession>A0A9X1M3M6</accession>
<dbReference type="Proteomes" id="UP001139264">
    <property type="component" value="Unassembled WGS sequence"/>
</dbReference>